<keyword evidence="2" id="KW-1185">Reference proteome</keyword>
<dbReference type="OrthoDB" id="413520at2759"/>
<comment type="caution">
    <text evidence="1">The sequence shown here is derived from an EMBL/GenBank/DDBJ whole genome shotgun (WGS) entry which is preliminary data.</text>
</comment>
<name>L8X0R6_THACA</name>
<dbReference type="AlphaFoldDB" id="L8X0R6"/>
<sequence>MNTELKLRFWNTCTPPQFGLFSKKSGSISDRPSLHASTGAVQAQKDLCRTYQVTDQLGPHQELITINHYTISRFYPKTMFEYLSFLRPPPEACPLGQPVTFVPQIALTFRWAEYAKRNMIYTLLGNSTRAHSTAAGSPN</sequence>
<proteinExistence type="predicted"/>
<accession>L8X0R6</accession>
<gene>
    <name evidence="1" type="ORF">AG1IA_03284</name>
</gene>
<dbReference type="EMBL" id="AFRT01000771">
    <property type="protein sequence ID" value="ELU42687.1"/>
    <property type="molecule type" value="Genomic_DNA"/>
</dbReference>
<dbReference type="HOGENOM" id="CLU_1846462_0_0_1"/>
<organism evidence="1 2">
    <name type="scientific">Thanatephorus cucumeris (strain AG1-IA)</name>
    <name type="common">Rice sheath blight fungus</name>
    <name type="synonym">Rhizoctonia solani</name>
    <dbReference type="NCBI Taxonomy" id="983506"/>
    <lineage>
        <taxon>Eukaryota</taxon>
        <taxon>Fungi</taxon>
        <taxon>Dikarya</taxon>
        <taxon>Basidiomycota</taxon>
        <taxon>Agaricomycotina</taxon>
        <taxon>Agaricomycetes</taxon>
        <taxon>Cantharellales</taxon>
        <taxon>Ceratobasidiaceae</taxon>
        <taxon>Rhizoctonia</taxon>
        <taxon>Rhizoctonia solani AG-1</taxon>
    </lineage>
</organism>
<protein>
    <submittedName>
        <fullName evidence="1">Uncharacterized protein</fullName>
    </submittedName>
</protein>
<reference evidence="1 2" key="1">
    <citation type="journal article" date="2013" name="Nat. Commun.">
        <title>The evolution and pathogenic mechanisms of the rice sheath blight pathogen.</title>
        <authorList>
            <person name="Zheng A."/>
            <person name="Lin R."/>
            <person name="Xu L."/>
            <person name="Qin P."/>
            <person name="Tang C."/>
            <person name="Ai P."/>
            <person name="Zhang D."/>
            <person name="Liu Y."/>
            <person name="Sun Z."/>
            <person name="Feng H."/>
            <person name="Wang Y."/>
            <person name="Chen Y."/>
            <person name="Liang X."/>
            <person name="Fu R."/>
            <person name="Li Q."/>
            <person name="Zhang J."/>
            <person name="Yu X."/>
            <person name="Xie Z."/>
            <person name="Ding L."/>
            <person name="Guan P."/>
            <person name="Tang J."/>
            <person name="Liang Y."/>
            <person name="Wang S."/>
            <person name="Deng Q."/>
            <person name="Li S."/>
            <person name="Zhu J."/>
            <person name="Wang L."/>
            <person name="Liu H."/>
            <person name="Li P."/>
        </authorList>
    </citation>
    <scope>NUCLEOTIDE SEQUENCE [LARGE SCALE GENOMIC DNA]</scope>
    <source>
        <strain evidence="2">AG-1 IA</strain>
    </source>
</reference>
<evidence type="ECO:0000313" key="1">
    <source>
        <dbReference type="EMBL" id="ELU42687.1"/>
    </source>
</evidence>
<evidence type="ECO:0000313" key="2">
    <source>
        <dbReference type="Proteomes" id="UP000011668"/>
    </source>
</evidence>
<dbReference type="STRING" id="983506.L8X0R6"/>
<dbReference type="Proteomes" id="UP000011668">
    <property type="component" value="Unassembled WGS sequence"/>
</dbReference>